<feature type="compositionally biased region" description="Polar residues" evidence="1">
    <location>
        <begin position="434"/>
        <end position="445"/>
    </location>
</feature>
<name>A0A2V1EEC3_9PLEO</name>
<feature type="compositionally biased region" description="Polar residues" evidence="1">
    <location>
        <begin position="309"/>
        <end position="318"/>
    </location>
</feature>
<feature type="compositionally biased region" description="Polar residues" evidence="1">
    <location>
        <begin position="348"/>
        <end position="370"/>
    </location>
</feature>
<feature type="domain" description="C2H2-type" evidence="2">
    <location>
        <begin position="519"/>
        <end position="540"/>
    </location>
</feature>
<accession>A0A2V1EEC3</accession>
<dbReference type="AlphaFoldDB" id="A0A2V1EEC3"/>
<feature type="region of interest" description="Disordered" evidence="1">
    <location>
        <begin position="532"/>
        <end position="554"/>
    </location>
</feature>
<organism evidence="3 4">
    <name type="scientific">Periconia macrospinosa</name>
    <dbReference type="NCBI Taxonomy" id="97972"/>
    <lineage>
        <taxon>Eukaryota</taxon>
        <taxon>Fungi</taxon>
        <taxon>Dikarya</taxon>
        <taxon>Ascomycota</taxon>
        <taxon>Pezizomycotina</taxon>
        <taxon>Dothideomycetes</taxon>
        <taxon>Pleosporomycetidae</taxon>
        <taxon>Pleosporales</taxon>
        <taxon>Massarineae</taxon>
        <taxon>Periconiaceae</taxon>
        <taxon>Periconia</taxon>
    </lineage>
</organism>
<feature type="region of interest" description="Disordered" evidence="1">
    <location>
        <begin position="432"/>
        <end position="473"/>
    </location>
</feature>
<dbReference type="PROSITE" id="PS00028">
    <property type="entry name" value="ZINC_FINGER_C2H2_1"/>
    <property type="match status" value="1"/>
</dbReference>
<feature type="compositionally biased region" description="Low complexity" evidence="1">
    <location>
        <begin position="286"/>
        <end position="299"/>
    </location>
</feature>
<feature type="region of interest" description="Disordered" evidence="1">
    <location>
        <begin position="247"/>
        <end position="274"/>
    </location>
</feature>
<reference evidence="3 4" key="1">
    <citation type="journal article" date="2018" name="Sci. Rep.">
        <title>Comparative genomics provides insights into the lifestyle and reveals functional heterogeneity of dark septate endophytic fungi.</title>
        <authorList>
            <person name="Knapp D.G."/>
            <person name="Nemeth J.B."/>
            <person name="Barry K."/>
            <person name="Hainaut M."/>
            <person name="Henrissat B."/>
            <person name="Johnson J."/>
            <person name="Kuo A."/>
            <person name="Lim J.H.P."/>
            <person name="Lipzen A."/>
            <person name="Nolan M."/>
            <person name="Ohm R.A."/>
            <person name="Tamas L."/>
            <person name="Grigoriev I.V."/>
            <person name="Spatafora J.W."/>
            <person name="Nagy L.G."/>
            <person name="Kovacs G.M."/>
        </authorList>
    </citation>
    <scope>NUCLEOTIDE SEQUENCE [LARGE SCALE GENOMIC DNA]</scope>
    <source>
        <strain evidence="3 4">DSE2036</strain>
    </source>
</reference>
<feature type="compositionally biased region" description="Basic residues" evidence="1">
    <location>
        <begin position="459"/>
        <end position="473"/>
    </location>
</feature>
<feature type="compositionally biased region" description="Pro residues" evidence="1">
    <location>
        <begin position="33"/>
        <end position="42"/>
    </location>
</feature>
<feature type="region of interest" description="Disordered" evidence="1">
    <location>
        <begin position="286"/>
        <end position="318"/>
    </location>
</feature>
<dbReference type="InterPro" id="IPR013087">
    <property type="entry name" value="Znf_C2H2_type"/>
</dbReference>
<evidence type="ECO:0000313" key="3">
    <source>
        <dbReference type="EMBL" id="PVI08532.1"/>
    </source>
</evidence>
<gene>
    <name evidence="3" type="ORF">DM02DRAFT_722750</name>
</gene>
<sequence>MHLFINARNWTFEVISCSHSSATNHIAGSHPPIHYPQPPPPYTAETLPAESEETLEPSPDINQGRLGNDTTLPNSHRPSRTRSFRKKIGKMLLRLSRSQGSRYGQYWVDSPKLQHPHVPELPATNGERVYELPGLQESPVAWELPAGCTNSQERMIAPNSQHYSPTASNNYDFHPERHLSSCMNGSYNSSRFHFSAQSPSFPRGYGAQISTPTNTRGFSRVQQQGDHTCSPFTANADIQLHAHGIADISTPAPEPNFLPTKVSSISSSPSQETNWNRSFQNIQLGSASHSFPGSPFSPSQEHPHCETESFPSISPLSSRRTSYGQECCNSTSLLPTPPVVSPSRTNHHTPLNSSRDSLRGNFSESSTTTSGFANNIIPTHFLGNAQPCWIQTQVNDTHLMQQPTCSPGQQLTNSNTDEPNISDHYAEGVAGPSQGINSSYSQIDGQDSKDFPRNIPPLKPKRKNAKRVSSRTKNARVLPPLPCEFCDKVFTGTYQSGNRQRHVRTFHSTDLEYEIKKKCRTCDATFHRPDARRKHEWEKHNTEDCRPEKRQMEK</sequence>
<dbReference type="EMBL" id="KZ805300">
    <property type="protein sequence ID" value="PVI08532.1"/>
    <property type="molecule type" value="Genomic_DNA"/>
</dbReference>
<evidence type="ECO:0000313" key="4">
    <source>
        <dbReference type="Proteomes" id="UP000244855"/>
    </source>
</evidence>
<proteinExistence type="predicted"/>
<dbReference type="Proteomes" id="UP000244855">
    <property type="component" value="Unassembled WGS sequence"/>
</dbReference>
<evidence type="ECO:0000259" key="2">
    <source>
        <dbReference type="PROSITE" id="PS00028"/>
    </source>
</evidence>
<feature type="region of interest" description="Disordered" evidence="1">
    <location>
        <begin position="334"/>
        <end position="370"/>
    </location>
</feature>
<feature type="region of interest" description="Disordered" evidence="1">
    <location>
        <begin position="28"/>
        <end position="82"/>
    </location>
</feature>
<evidence type="ECO:0000256" key="1">
    <source>
        <dbReference type="SAM" id="MobiDB-lite"/>
    </source>
</evidence>
<dbReference type="OrthoDB" id="8922241at2759"/>
<protein>
    <recommendedName>
        <fullName evidence="2">C2H2-type domain-containing protein</fullName>
    </recommendedName>
</protein>
<keyword evidence="4" id="KW-1185">Reference proteome</keyword>
<dbReference type="Gene3D" id="3.30.160.60">
    <property type="entry name" value="Classic Zinc Finger"/>
    <property type="match status" value="1"/>
</dbReference>